<dbReference type="EMBL" id="SDOX01000006">
    <property type="protein sequence ID" value="TFJ87230.1"/>
    <property type="molecule type" value="Genomic_DNA"/>
</dbReference>
<sequence>MKIRALTIGIKIESINDIEDAFLRASALGCELKKGIEEDSRNGMEVQTIRIATNSFEDWIGCFEDAGIEDPRASNSGKSATVAERASRIARACEATGLEFCSLGPARSVEGILAIPTLLKASSCISASAGLQCCELTDGCDKEILEGKKRDAVVKVMAQLTLDGELGNFRFAAGVNIEANTPFFPVAFHDPSAPTTVSIGTENSDLVVNAFQDTVGSGLNEAARRLETLMEAQLLPLQDLVRRLLMARPSDCPSVVFGGIDTSINPSLQSPEHSLVRAYEMVLGEGNFGRSGTLAVSEALTRVVHAGLPGLTKVGFCGLMLPAMEDTLLAARASQDRPAYGISDLLTYSAVCGVGVDTVPVSLSDVQAMPQRVAALLLDVAALSRKKGRPLACRLLPVVGAKVGHMTSFSSPYLVNARIFALP</sequence>
<evidence type="ECO:0000313" key="1">
    <source>
        <dbReference type="EMBL" id="TFJ87230.1"/>
    </source>
</evidence>
<evidence type="ECO:0000313" key="2">
    <source>
        <dbReference type="Proteomes" id="UP000355283"/>
    </source>
</evidence>
<accession>A0A4D9D731</accession>
<keyword evidence="2" id="KW-1185">Reference proteome</keyword>
<protein>
    <recommendedName>
        <fullName evidence="3">DUF711 domain-containing protein</fullName>
    </recommendedName>
</protein>
<dbReference type="Gene3D" id="3.20.70.20">
    <property type="match status" value="1"/>
</dbReference>
<dbReference type="AlphaFoldDB" id="A0A4D9D731"/>
<comment type="caution">
    <text evidence="1">The sequence shown here is derived from an EMBL/GenBank/DDBJ whole genome shotgun (WGS) entry which is preliminary data.</text>
</comment>
<evidence type="ECO:0008006" key="3">
    <source>
        <dbReference type="Google" id="ProtNLM"/>
    </source>
</evidence>
<dbReference type="SUPFAM" id="SSF51998">
    <property type="entry name" value="PFL-like glycyl radical enzymes"/>
    <property type="match status" value="1"/>
</dbReference>
<dbReference type="PANTHER" id="PTHR37560">
    <property type="entry name" value="UPF0210 PROTEIN SPR0218"/>
    <property type="match status" value="1"/>
</dbReference>
<gene>
    <name evidence="1" type="ORF">NSK_001562</name>
</gene>
<dbReference type="InterPro" id="IPR007841">
    <property type="entry name" value="UPF0210"/>
</dbReference>
<name>A0A4D9D731_9STRA</name>
<dbReference type="Pfam" id="PF05167">
    <property type="entry name" value="DUF711"/>
    <property type="match status" value="1"/>
</dbReference>
<proteinExistence type="predicted"/>
<dbReference type="OrthoDB" id="10263808at2759"/>
<dbReference type="PANTHER" id="PTHR37560:SF2">
    <property type="entry name" value="DUF711 DOMAIN-CONTAINING PROTEIN"/>
    <property type="match status" value="1"/>
</dbReference>
<organism evidence="1 2">
    <name type="scientific">Nannochloropsis salina CCMP1776</name>
    <dbReference type="NCBI Taxonomy" id="1027361"/>
    <lineage>
        <taxon>Eukaryota</taxon>
        <taxon>Sar</taxon>
        <taxon>Stramenopiles</taxon>
        <taxon>Ochrophyta</taxon>
        <taxon>Eustigmatophyceae</taxon>
        <taxon>Eustigmatales</taxon>
        <taxon>Monodopsidaceae</taxon>
        <taxon>Microchloropsis</taxon>
        <taxon>Microchloropsis salina</taxon>
    </lineage>
</organism>
<dbReference type="Proteomes" id="UP000355283">
    <property type="component" value="Unassembled WGS sequence"/>
</dbReference>
<reference evidence="1 2" key="1">
    <citation type="submission" date="2019-01" db="EMBL/GenBank/DDBJ databases">
        <title>Nuclear Genome Assembly of the Microalgal Biofuel strain Nannochloropsis salina CCMP1776.</title>
        <authorList>
            <person name="Hovde B."/>
        </authorList>
    </citation>
    <scope>NUCLEOTIDE SEQUENCE [LARGE SCALE GENOMIC DNA]</scope>
    <source>
        <strain evidence="1 2">CCMP1776</strain>
    </source>
</reference>